<evidence type="ECO:0000313" key="2">
    <source>
        <dbReference type="Proteomes" id="UP000178017"/>
    </source>
</evidence>
<sequence length="82" mass="9510">MPEKARGMREIGDIRDRYSPDNPYIPALPPNQESAVNLLLTLINQACFLLDRQGLALEEKFVKEGGYSENLFQRRIKERNNF</sequence>
<gene>
    <name evidence="1" type="ORF">A3B49_03135</name>
</gene>
<name>A0A1F5MIE8_9BACT</name>
<comment type="caution">
    <text evidence="1">The sequence shown here is derived from an EMBL/GenBank/DDBJ whole genome shotgun (WGS) entry which is preliminary data.</text>
</comment>
<reference evidence="1 2" key="1">
    <citation type="journal article" date="2016" name="Nat. Commun.">
        <title>Thousands of microbial genomes shed light on interconnected biogeochemical processes in an aquifer system.</title>
        <authorList>
            <person name="Anantharaman K."/>
            <person name="Brown C.T."/>
            <person name="Hug L.A."/>
            <person name="Sharon I."/>
            <person name="Castelle C.J."/>
            <person name="Probst A.J."/>
            <person name="Thomas B.C."/>
            <person name="Singh A."/>
            <person name="Wilkins M.J."/>
            <person name="Karaoz U."/>
            <person name="Brodie E.L."/>
            <person name="Williams K.H."/>
            <person name="Hubbard S.S."/>
            <person name="Banfield J.F."/>
        </authorList>
    </citation>
    <scope>NUCLEOTIDE SEQUENCE [LARGE SCALE GENOMIC DNA]</scope>
</reference>
<dbReference type="AlphaFoldDB" id="A0A1F5MIE8"/>
<accession>A0A1F5MIE8</accession>
<organism evidence="1 2">
    <name type="scientific">Candidatus Daviesbacteria bacterium RIFCSPLOWO2_01_FULL_40_24</name>
    <dbReference type="NCBI Taxonomy" id="1797787"/>
    <lineage>
        <taxon>Bacteria</taxon>
        <taxon>Candidatus Daviesiibacteriota</taxon>
    </lineage>
</organism>
<dbReference type="EMBL" id="MFDO01000024">
    <property type="protein sequence ID" value="OGE65135.1"/>
    <property type="molecule type" value="Genomic_DNA"/>
</dbReference>
<protein>
    <recommendedName>
        <fullName evidence="3">Four helix bundle protein</fullName>
    </recommendedName>
</protein>
<dbReference type="InterPro" id="IPR026354">
    <property type="entry name" value="4helix_suffix_dom"/>
</dbReference>
<dbReference type="Proteomes" id="UP000178017">
    <property type="component" value="Unassembled WGS sequence"/>
</dbReference>
<proteinExistence type="predicted"/>
<evidence type="ECO:0008006" key="3">
    <source>
        <dbReference type="Google" id="ProtNLM"/>
    </source>
</evidence>
<evidence type="ECO:0000313" key="1">
    <source>
        <dbReference type="EMBL" id="OGE65135.1"/>
    </source>
</evidence>
<dbReference type="NCBIfam" id="TIGR04258">
    <property type="entry name" value="4helix_suffix"/>
    <property type="match status" value="1"/>
</dbReference>